<feature type="region of interest" description="Disordered" evidence="1">
    <location>
        <begin position="20"/>
        <end position="53"/>
    </location>
</feature>
<evidence type="ECO:0000313" key="3">
    <source>
        <dbReference type="EMBL" id="ABI65091.1"/>
    </source>
</evidence>
<dbReference type="Gene3D" id="2.120.10.30">
    <property type="entry name" value="TolB, C-terminal domain"/>
    <property type="match status" value="1"/>
</dbReference>
<dbReference type="PROSITE" id="PS51257">
    <property type="entry name" value="PROKAR_LIPOPROTEIN"/>
    <property type="match status" value="1"/>
</dbReference>
<accession>Q0ARJ6</accession>
<dbReference type="HOGENOM" id="CLU_039282_0_0_5"/>
<gene>
    <name evidence="3" type="ordered locus">Mmar10_0798</name>
</gene>
<protein>
    <recommendedName>
        <fullName evidence="5">WD40 repeat protein</fullName>
    </recommendedName>
</protein>
<reference evidence="3 4" key="1">
    <citation type="submission" date="2006-08" db="EMBL/GenBank/DDBJ databases">
        <title>Complete sequence of Maricaulis maris MCS10.</title>
        <authorList>
            <consortium name="US DOE Joint Genome Institute"/>
            <person name="Copeland A."/>
            <person name="Lucas S."/>
            <person name="Lapidus A."/>
            <person name="Barry K."/>
            <person name="Detter J.C."/>
            <person name="Glavina del Rio T."/>
            <person name="Hammon N."/>
            <person name="Israni S."/>
            <person name="Dalin E."/>
            <person name="Tice H."/>
            <person name="Pitluck S."/>
            <person name="Saunders E."/>
            <person name="Brettin T."/>
            <person name="Bruce D."/>
            <person name="Han C."/>
            <person name="Tapia R."/>
            <person name="Gilna P."/>
            <person name="Schmutz J."/>
            <person name="Larimer F."/>
            <person name="Land M."/>
            <person name="Hauser L."/>
            <person name="Kyrpides N."/>
            <person name="Mikhailova N."/>
            <person name="Viollier P."/>
            <person name="Stephens C."/>
            <person name="Richardson P."/>
        </authorList>
    </citation>
    <scope>NUCLEOTIDE SEQUENCE [LARGE SCALE GENOMIC DNA]</scope>
    <source>
        <strain evidence="3 4">MCS10</strain>
    </source>
</reference>
<sequence length="323" mass="34399" precursor="true">MKTWLSLITIAALAACSPAQDEAMPDADPATPDDMADIGTPEQEVAEEEAASPPGTDIYLFALDWSGEAPVLGASLGGVTRPGYDNQPFFTDNGGLLYTADDETGETDIWHLDLASGETMPVTQTPGESEYSPRIAPDGRLSYIYQPPGGYAGNAYLANPDNSDREPAEALAPVGYYGFSGDMSAVAVFHLGEPMTLQLIDRTTTPETVTHIADNPGRSFFRAGRGPALYVTLADEAGVHTVHALNTQTGELREMFALPGASQDFAVAILPDDRITFIAVHEGQLVWRAWGGWEPIGAIDWLTGVTRLAISPDLSTLAVVAEE</sequence>
<dbReference type="SUPFAM" id="SSF69304">
    <property type="entry name" value="Tricorn protease N-terminal domain"/>
    <property type="match status" value="1"/>
</dbReference>
<name>Q0ARJ6_MARMM</name>
<dbReference type="InterPro" id="IPR011659">
    <property type="entry name" value="WD40"/>
</dbReference>
<evidence type="ECO:0000313" key="4">
    <source>
        <dbReference type="Proteomes" id="UP000001964"/>
    </source>
</evidence>
<dbReference type="InterPro" id="IPR011042">
    <property type="entry name" value="6-blade_b-propeller_TolB-like"/>
</dbReference>
<evidence type="ECO:0008006" key="5">
    <source>
        <dbReference type="Google" id="ProtNLM"/>
    </source>
</evidence>
<keyword evidence="2" id="KW-0732">Signal</keyword>
<dbReference type="EMBL" id="CP000449">
    <property type="protein sequence ID" value="ABI65091.1"/>
    <property type="molecule type" value="Genomic_DNA"/>
</dbReference>
<dbReference type="Proteomes" id="UP000001964">
    <property type="component" value="Chromosome"/>
</dbReference>
<dbReference type="RefSeq" id="WP_011642738.1">
    <property type="nucleotide sequence ID" value="NC_008347.1"/>
</dbReference>
<dbReference type="OrthoDB" id="9797498at2"/>
<dbReference type="KEGG" id="mmr:Mmar10_0798"/>
<dbReference type="Pfam" id="PF07676">
    <property type="entry name" value="PD40"/>
    <property type="match status" value="1"/>
</dbReference>
<evidence type="ECO:0000256" key="2">
    <source>
        <dbReference type="SAM" id="SignalP"/>
    </source>
</evidence>
<keyword evidence="4" id="KW-1185">Reference proteome</keyword>
<dbReference type="STRING" id="394221.Mmar10_0798"/>
<organism evidence="3 4">
    <name type="scientific">Maricaulis maris (strain MCS10)</name>
    <name type="common">Caulobacter maris</name>
    <dbReference type="NCBI Taxonomy" id="394221"/>
    <lineage>
        <taxon>Bacteria</taxon>
        <taxon>Pseudomonadati</taxon>
        <taxon>Pseudomonadota</taxon>
        <taxon>Alphaproteobacteria</taxon>
        <taxon>Maricaulales</taxon>
        <taxon>Maricaulaceae</taxon>
        <taxon>Maricaulis</taxon>
    </lineage>
</organism>
<feature type="signal peptide" evidence="2">
    <location>
        <begin position="1"/>
        <end position="21"/>
    </location>
</feature>
<proteinExistence type="predicted"/>
<evidence type="ECO:0000256" key="1">
    <source>
        <dbReference type="SAM" id="MobiDB-lite"/>
    </source>
</evidence>
<dbReference type="AlphaFoldDB" id="Q0ARJ6"/>
<feature type="chain" id="PRO_5004168428" description="WD40 repeat protein" evidence="2">
    <location>
        <begin position="22"/>
        <end position="323"/>
    </location>
</feature>
<dbReference type="eggNOG" id="COG0823">
    <property type="taxonomic scope" value="Bacteria"/>
</dbReference>